<evidence type="ECO:0000256" key="1">
    <source>
        <dbReference type="SAM" id="MobiDB-lite"/>
    </source>
</evidence>
<feature type="region of interest" description="Disordered" evidence="1">
    <location>
        <begin position="200"/>
        <end position="221"/>
    </location>
</feature>
<gene>
    <name evidence="3" type="ORF">BKA15_006715</name>
</gene>
<dbReference type="Proteomes" id="UP000569914">
    <property type="component" value="Unassembled WGS sequence"/>
</dbReference>
<feature type="chain" id="PRO_5030599479" description="Lipoprotein" evidence="2">
    <location>
        <begin position="26"/>
        <end position="221"/>
    </location>
</feature>
<dbReference type="EMBL" id="JACCBU010000001">
    <property type="protein sequence ID" value="NYE75386.1"/>
    <property type="molecule type" value="Genomic_DNA"/>
</dbReference>
<organism evidence="3 4">
    <name type="scientific">Microlunatus parietis</name>
    <dbReference type="NCBI Taxonomy" id="682979"/>
    <lineage>
        <taxon>Bacteria</taxon>
        <taxon>Bacillati</taxon>
        <taxon>Actinomycetota</taxon>
        <taxon>Actinomycetes</taxon>
        <taxon>Propionibacteriales</taxon>
        <taxon>Propionibacteriaceae</taxon>
        <taxon>Microlunatus</taxon>
    </lineage>
</organism>
<reference evidence="3 4" key="1">
    <citation type="submission" date="2020-07" db="EMBL/GenBank/DDBJ databases">
        <title>Sequencing the genomes of 1000 actinobacteria strains.</title>
        <authorList>
            <person name="Klenk H.-P."/>
        </authorList>
    </citation>
    <scope>NUCLEOTIDE SEQUENCE [LARGE SCALE GENOMIC DNA]</scope>
    <source>
        <strain evidence="3 4">DSM 22083</strain>
    </source>
</reference>
<evidence type="ECO:0000313" key="3">
    <source>
        <dbReference type="EMBL" id="NYE75386.1"/>
    </source>
</evidence>
<dbReference type="AlphaFoldDB" id="A0A7Y9IEC5"/>
<evidence type="ECO:0008006" key="5">
    <source>
        <dbReference type="Google" id="ProtNLM"/>
    </source>
</evidence>
<name>A0A7Y9IEC5_9ACTN</name>
<keyword evidence="4" id="KW-1185">Reference proteome</keyword>
<evidence type="ECO:0000313" key="4">
    <source>
        <dbReference type="Proteomes" id="UP000569914"/>
    </source>
</evidence>
<feature type="signal peptide" evidence="2">
    <location>
        <begin position="1"/>
        <end position="25"/>
    </location>
</feature>
<evidence type="ECO:0000256" key="2">
    <source>
        <dbReference type="SAM" id="SignalP"/>
    </source>
</evidence>
<proteinExistence type="predicted"/>
<protein>
    <recommendedName>
        <fullName evidence="5">Lipoprotein</fullName>
    </recommendedName>
</protein>
<keyword evidence="2" id="KW-0732">Signal</keyword>
<comment type="caution">
    <text evidence="3">The sequence shown here is derived from an EMBL/GenBank/DDBJ whole genome shotgun (WGS) entry which is preliminary data.</text>
</comment>
<dbReference type="RefSeq" id="WP_179757900.1">
    <property type="nucleotide sequence ID" value="NZ_JACCBU010000001.1"/>
</dbReference>
<sequence>MTTTSRVRLVAALGLALALALSACAGTSLGPRAVVAGHCGAPSPGGQKAFPDGTVRDWVTYGDILVLLTVTDEDEPAPRASRSPGRLELRTDRIVWRRPSLNPGVEVPETITGGWQRGFEVGQACLAVVTYADLGETGVPELIILRTLPVADSVVQAPPPEGDFKAVEVVGRSVEEVGRILDQAEVDPFAKPYLHLDPWQRRKRVMEDNPGPVASPAPGER</sequence>
<dbReference type="PROSITE" id="PS51257">
    <property type="entry name" value="PROKAR_LIPOPROTEIN"/>
    <property type="match status" value="1"/>
</dbReference>
<accession>A0A7Y9IEC5</accession>